<comment type="caution">
    <text evidence="2">The sequence shown here is derived from an EMBL/GenBank/DDBJ whole genome shotgun (WGS) entry which is preliminary data.</text>
</comment>
<reference evidence="2 3" key="1">
    <citation type="submission" date="2019-06" db="EMBL/GenBank/DDBJ databases">
        <title>Genome sequence of Litorilinea aerophila BAA-2444.</title>
        <authorList>
            <person name="Maclea K.S."/>
            <person name="Maurais E.G."/>
            <person name="Iannazzi L.C."/>
        </authorList>
    </citation>
    <scope>NUCLEOTIDE SEQUENCE [LARGE SCALE GENOMIC DNA]</scope>
    <source>
        <strain evidence="2 3">ATCC BAA-2444</strain>
    </source>
</reference>
<dbReference type="InterPro" id="IPR011051">
    <property type="entry name" value="RmlC_Cupin_sf"/>
</dbReference>
<dbReference type="InterPro" id="IPR013096">
    <property type="entry name" value="Cupin_2"/>
</dbReference>
<proteinExistence type="predicted"/>
<dbReference type="PANTHER" id="PTHR40112">
    <property type="entry name" value="H2HPP ISOMERASE"/>
    <property type="match status" value="1"/>
</dbReference>
<dbReference type="Pfam" id="PF07883">
    <property type="entry name" value="Cupin_2"/>
    <property type="match status" value="1"/>
</dbReference>
<feature type="domain" description="Cupin type-1" evidence="1">
    <location>
        <begin position="8"/>
        <end position="113"/>
    </location>
</feature>
<dbReference type="Proteomes" id="UP000317371">
    <property type="component" value="Unassembled WGS sequence"/>
</dbReference>
<dbReference type="SUPFAM" id="SSF51182">
    <property type="entry name" value="RmlC-like cupins"/>
    <property type="match status" value="1"/>
</dbReference>
<gene>
    <name evidence="2" type="ORF">FKZ61_13575</name>
</gene>
<evidence type="ECO:0000313" key="3">
    <source>
        <dbReference type="Proteomes" id="UP000317371"/>
    </source>
</evidence>
<accession>A0A540VER0</accession>
<evidence type="ECO:0000259" key="1">
    <source>
        <dbReference type="SMART" id="SM00835"/>
    </source>
</evidence>
<dbReference type="InParanoid" id="A0A540VER0"/>
<name>A0A540VER0_9CHLR</name>
<dbReference type="OrthoDB" id="9811153at2"/>
<sequence length="114" mass="12721">MEKESAMYFFTPEERESKELFAGITARTFWGEKMLLSLVDLPAHSVVPPHSHPHEQAGIVLEGELTFTVGGETRTLRPGDMYVIPGGVEHTVVAGDQDARALDVFSPVREDYKY</sequence>
<dbReference type="InterPro" id="IPR014710">
    <property type="entry name" value="RmlC-like_jellyroll"/>
</dbReference>
<dbReference type="AlphaFoldDB" id="A0A540VER0"/>
<dbReference type="InterPro" id="IPR052535">
    <property type="entry name" value="Bacilysin_H2HPP_isomerase"/>
</dbReference>
<dbReference type="PANTHER" id="PTHR40112:SF1">
    <property type="entry name" value="H2HPP ISOMERASE"/>
    <property type="match status" value="1"/>
</dbReference>
<dbReference type="EMBL" id="VIGC01000016">
    <property type="protein sequence ID" value="TQE95192.1"/>
    <property type="molecule type" value="Genomic_DNA"/>
</dbReference>
<dbReference type="InterPro" id="IPR006045">
    <property type="entry name" value="Cupin_1"/>
</dbReference>
<dbReference type="CDD" id="cd02238">
    <property type="entry name" value="cupin_KdgF"/>
    <property type="match status" value="1"/>
</dbReference>
<organism evidence="2 3">
    <name type="scientific">Litorilinea aerophila</name>
    <dbReference type="NCBI Taxonomy" id="1204385"/>
    <lineage>
        <taxon>Bacteria</taxon>
        <taxon>Bacillati</taxon>
        <taxon>Chloroflexota</taxon>
        <taxon>Caldilineae</taxon>
        <taxon>Caldilineales</taxon>
        <taxon>Caldilineaceae</taxon>
        <taxon>Litorilinea</taxon>
    </lineage>
</organism>
<evidence type="ECO:0000313" key="2">
    <source>
        <dbReference type="EMBL" id="TQE95192.1"/>
    </source>
</evidence>
<keyword evidence="3" id="KW-1185">Reference proteome</keyword>
<protein>
    <submittedName>
        <fullName evidence="2">Cupin domain-containing protein</fullName>
    </submittedName>
</protein>
<dbReference type="Gene3D" id="2.60.120.10">
    <property type="entry name" value="Jelly Rolls"/>
    <property type="match status" value="1"/>
</dbReference>
<dbReference type="SMART" id="SM00835">
    <property type="entry name" value="Cupin_1"/>
    <property type="match status" value="1"/>
</dbReference>